<keyword evidence="7 13" id="KW-0460">Magnesium</keyword>
<evidence type="ECO:0000256" key="5">
    <source>
        <dbReference type="ARBA" id="ARBA00022723"/>
    </source>
</evidence>
<evidence type="ECO:0000256" key="4">
    <source>
        <dbReference type="ARBA" id="ARBA00013297"/>
    </source>
</evidence>
<dbReference type="InterPro" id="IPR020476">
    <property type="entry name" value="Nudix_hydrolase"/>
</dbReference>
<dbReference type="CDD" id="cd06661">
    <property type="entry name" value="GGCT_like"/>
    <property type="match status" value="1"/>
</dbReference>
<reference evidence="17 18" key="1">
    <citation type="journal article" date="2017" name="Front. Microbiol.">
        <title>Phaeobacter piscinae sp. nov., a species of the Roseobacter group and potential aquaculture probiont.</title>
        <authorList>
            <person name="Sonnenschein E.C."/>
            <person name="Phippen C.B.W."/>
            <person name="Nielsen K.F."/>
            <person name="Mateiu R.V."/>
            <person name="Melchiorsen J."/>
            <person name="Gram L."/>
            <person name="Overmann J."/>
            <person name="Freese H.M."/>
        </authorList>
    </citation>
    <scope>NUCLEOTIDE SEQUENCE [LARGE SCALE GENOMIC DNA]</scope>
    <source>
        <strain evidence="17 18">P63</strain>
    </source>
</reference>
<dbReference type="RefSeq" id="WP_024097426.1">
    <property type="nucleotide sequence ID" value="NZ_CP010588.1"/>
</dbReference>
<dbReference type="NCBIfam" id="TIGR00052">
    <property type="entry name" value="nudix-type nucleoside diphosphatase, YffH/AdpP family"/>
    <property type="match status" value="1"/>
</dbReference>
<evidence type="ECO:0000256" key="2">
    <source>
        <dbReference type="ARBA" id="ARBA00007482"/>
    </source>
</evidence>
<dbReference type="GeneID" id="31846398"/>
<dbReference type="GO" id="GO:0019144">
    <property type="term" value="F:ADP-sugar diphosphatase activity"/>
    <property type="evidence" value="ECO:0007669"/>
    <property type="project" value="TreeGrafter"/>
</dbReference>
<dbReference type="GO" id="GO:0047631">
    <property type="term" value="F:ADP-ribose diphosphatase activity"/>
    <property type="evidence" value="ECO:0007669"/>
    <property type="project" value="UniProtKB-EC"/>
</dbReference>
<dbReference type="AlphaFoldDB" id="A0AAC9Z9E8"/>
<dbReference type="Pfam" id="PF06094">
    <property type="entry name" value="GGACT"/>
    <property type="match status" value="1"/>
</dbReference>
<gene>
    <name evidence="17" type="ORF">PhaeoP63_01999</name>
</gene>
<feature type="binding site" evidence="13">
    <location>
        <position position="281"/>
    </location>
    <ligand>
        <name>Mg(2+)</name>
        <dbReference type="ChEBI" id="CHEBI:18420"/>
        <label>1</label>
    </ligand>
</feature>
<protein>
    <recommendedName>
        <fullName evidence="4">ADP-ribose pyrophosphatase</fullName>
        <ecNumber evidence="3">3.6.1.13</ecNumber>
    </recommendedName>
    <alternativeName>
        <fullName evidence="9">ADP-ribose diphosphatase</fullName>
    </alternativeName>
    <alternativeName>
        <fullName evidence="11">ADP-ribose phosphohydrolase</fullName>
    </alternativeName>
    <alternativeName>
        <fullName evidence="10">Adenosine diphosphoribose pyrophosphatase</fullName>
    </alternativeName>
</protein>
<evidence type="ECO:0000256" key="14">
    <source>
        <dbReference type="PIRSR" id="PIRSR604385-3"/>
    </source>
</evidence>
<dbReference type="GO" id="GO:0046872">
    <property type="term" value="F:metal ion binding"/>
    <property type="evidence" value="ECO:0007669"/>
    <property type="project" value="UniProtKB-KW"/>
</dbReference>
<feature type="binding site" evidence="13">
    <location>
        <position position="329"/>
    </location>
    <ligand>
        <name>Mg(2+)</name>
        <dbReference type="ChEBI" id="CHEBI:18420"/>
        <label>1</label>
    </ligand>
</feature>
<dbReference type="InterPro" id="IPR013024">
    <property type="entry name" value="GGCT-like"/>
</dbReference>
<evidence type="ECO:0000256" key="11">
    <source>
        <dbReference type="ARBA" id="ARBA00033056"/>
    </source>
</evidence>
<evidence type="ECO:0000256" key="3">
    <source>
        <dbReference type="ARBA" id="ARBA00012453"/>
    </source>
</evidence>
<dbReference type="GO" id="GO:0019693">
    <property type="term" value="P:ribose phosphate metabolic process"/>
    <property type="evidence" value="ECO:0007669"/>
    <property type="project" value="TreeGrafter"/>
</dbReference>
<dbReference type="CDD" id="cd24155">
    <property type="entry name" value="NUDIX_ADPRase"/>
    <property type="match status" value="1"/>
</dbReference>
<feature type="short sequence motif" description="Nudix box" evidence="14">
    <location>
        <begin position="262"/>
        <end position="284"/>
    </location>
</feature>
<dbReference type="PANTHER" id="PTHR11839:SF5">
    <property type="entry name" value="ADP-RIBOSE PYROPHOSPHATASE"/>
    <property type="match status" value="1"/>
</dbReference>
<proteinExistence type="inferred from homology"/>
<evidence type="ECO:0000313" key="17">
    <source>
        <dbReference type="EMBL" id="ATF06069.1"/>
    </source>
</evidence>
<dbReference type="SUPFAM" id="SSF55811">
    <property type="entry name" value="Nudix"/>
    <property type="match status" value="1"/>
</dbReference>
<feature type="domain" description="Nudix hydrolase" evidence="16">
    <location>
        <begin position="219"/>
        <end position="358"/>
    </location>
</feature>
<comment type="function">
    <text evidence="8">Acts on ADP-mannose and ADP-glucose as well as ADP-ribose. Prevents glycogen biosynthesis. The reaction catalyzed by this enzyme is a limiting step of the gluconeogenic process.</text>
</comment>
<evidence type="ECO:0000256" key="7">
    <source>
        <dbReference type="ARBA" id="ARBA00022842"/>
    </source>
</evidence>
<dbReference type="Gene3D" id="3.10.490.10">
    <property type="entry name" value="Gamma-glutamyl cyclotransferase-like"/>
    <property type="match status" value="1"/>
</dbReference>
<dbReference type="InterPro" id="IPR000086">
    <property type="entry name" value="NUDIX_hydrolase_dom"/>
</dbReference>
<evidence type="ECO:0000256" key="12">
    <source>
        <dbReference type="ARBA" id="ARBA00049546"/>
    </source>
</evidence>
<keyword evidence="6 15" id="KW-0378">Hydrolase</keyword>
<evidence type="ECO:0000256" key="6">
    <source>
        <dbReference type="ARBA" id="ARBA00022801"/>
    </source>
</evidence>
<evidence type="ECO:0000256" key="9">
    <source>
        <dbReference type="ARBA" id="ARBA00030162"/>
    </source>
</evidence>
<dbReference type="InterPro" id="IPR015797">
    <property type="entry name" value="NUDIX_hydrolase-like_dom_sf"/>
</dbReference>
<dbReference type="GO" id="GO:0006753">
    <property type="term" value="P:nucleoside phosphate metabolic process"/>
    <property type="evidence" value="ECO:0007669"/>
    <property type="project" value="TreeGrafter"/>
</dbReference>
<name>A0AAC9Z9E8_9RHOB</name>
<evidence type="ECO:0000259" key="16">
    <source>
        <dbReference type="PROSITE" id="PS51462"/>
    </source>
</evidence>
<comment type="cofactor">
    <cofactor evidence="1 13">
        <name>Mg(2+)</name>
        <dbReference type="ChEBI" id="CHEBI:18420"/>
    </cofactor>
</comment>
<dbReference type="InterPro" id="IPR009288">
    <property type="entry name" value="AIG2-like_dom"/>
</dbReference>
<dbReference type="GO" id="GO:0005829">
    <property type="term" value="C:cytosol"/>
    <property type="evidence" value="ECO:0007669"/>
    <property type="project" value="TreeGrafter"/>
</dbReference>
<evidence type="ECO:0000256" key="10">
    <source>
        <dbReference type="ARBA" id="ARBA00030308"/>
    </source>
</evidence>
<comment type="similarity">
    <text evidence="2">Belongs to the Nudix hydrolase family. NudF subfamily.</text>
</comment>
<evidence type="ECO:0000256" key="15">
    <source>
        <dbReference type="RuleBase" id="RU003476"/>
    </source>
</evidence>
<dbReference type="Proteomes" id="UP000217545">
    <property type="component" value="Chromosome"/>
</dbReference>
<organism evidence="17 18">
    <name type="scientific">Phaeobacter gallaeciensis</name>
    <dbReference type="NCBI Taxonomy" id="60890"/>
    <lineage>
        <taxon>Bacteria</taxon>
        <taxon>Pseudomonadati</taxon>
        <taxon>Pseudomonadota</taxon>
        <taxon>Alphaproteobacteria</taxon>
        <taxon>Rhodobacterales</taxon>
        <taxon>Roseobacteraceae</taxon>
        <taxon>Phaeobacter</taxon>
    </lineage>
</organism>
<dbReference type="PRINTS" id="PR00502">
    <property type="entry name" value="NUDIXFAMILY"/>
</dbReference>
<dbReference type="PROSITE" id="PS00893">
    <property type="entry name" value="NUDIX_BOX"/>
    <property type="match status" value="1"/>
</dbReference>
<dbReference type="InterPro" id="IPR036568">
    <property type="entry name" value="GGCT-like_sf"/>
</dbReference>
<evidence type="ECO:0000256" key="13">
    <source>
        <dbReference type="PIRSR" id="PIRSR604385-2"/>
    </source>
</evidence>
<accession>A0AAC9Z9E8</accession>
<dbReference type="Gene3D" id="3.90.79.10">
    <property type="entry name" value="Nucleoside Triphosphate Pyrophosphohydrolase"/>
    <property type="match status" value="1"/>
</dbReference>
<feature type="binding site" evidence="13">
    <location>
        <position position="261"/>
    </location>
    <ligand>
        <name>Mg(2+)</name>
        <dbReference type="ChEBI" id="CHEBI:18420"/>
        <label>1</label>
    </ligand>
</feature>
<dbReference type="InterPro" id="IPR004385">
    <property type="entry name" value="NDP_pyrophosphatase"/>
</dbReference>
<dbReference type="EC" id="3.6.1.13" evidence="3"/>
<evidence type="ECO:0000313" key="18">
    <source>
        <dbReference type="Proteomes" id="UP000217545"/>
    </source>
</evidence>
<dbReference type="InterPro" id="IPR020084">
    <property type="entry name" value="NUDIX_hydrolase_CS"/>
</dbReference>
<dbReference type="EMBL" id="CP010784">
    <property type="protein sequence ID" value="ATF06069.1"/>
    <property type="molecule type" value="Genomic_DNA"/>
</dbReference>
<dbReference type="PANTHER" id="PTHR11839">
    <property type="entry name" value="UDP/ADP-SUGAR PYROPHOSPHATASE"/>
    <property type="match status" value="1"/>
</dbReference>
<evidence type="ECO:0000256" key="8">
    <source>
        <dbReference type="ARBA" id="ARBA00025164"/>
    </source>
</evidence>
<comment type="catalytic activity">
    <reaction evidence="12">
        <text>ADP-D-ribose + H2O = D-ribose 5-phosphate + AMP + 2 H(+)</text>
        <dbReference type="Rhea" id="RHEA:10412"/>
        <dbReference type="ChEBI" id="CHEBI:15377"/>
        <dbReference type="ChEBI" id="CHEBI:15378"/>
        <dbReference type="ChEBI" id="CHEBI:57967"/>
        <dbReference type="ChEBI" id="CHEBI:78346"/>
        <dbReference type="ChEBI" id="CHEBI:456215"/>
        <dbReference type="EC" id="3.6.1.13"/>
    </reaction>
</comment>
<keyword evidence="5 13" id="KW-0479">Metal-binding</keyword>
<dbReference type="PROSITE" id="PS51462">
    <property type="entry name" value="NUDIX"/>
    <property type="match status" value="1"/>
</dbReference>
<dbReference type="Pfam" id="PF00293">
    <property type="entry name" value="NUDIX"/>
    <property type="match status" value="1"/>
</dbReference>
<feature type="binding site" evidence="13">
    <location>
        <position position="277"/>
    </location>
    <ligand>
        <name>Mg(2+)</name>
        <dbReference type="ChEBI" id="CHEBI:18420"/>
        <label>1</label>
    </ligand>
</feature>
<dbReference type="SUPFAM" id="SSF110857">
    <property type="entry name" value="Gamma-glutamyl cyclotransferase-like"/>
    <property type="match status" value="1"/>
</dbReference>
<evidence type="ECO:0000256" key="1">
    <source>
        <dbReference type="ARBA" id="ARBA00001946"/>
    </source>
</evidence>
<sequence length="375" mass="41587">MVDLFVYGTLRHLPLLELVLGRSGAALDATPAHLPDHGAFAVVDQPFPAIEARAGHRAPGLLLRGLTQEDIDALNFYEGGFDYTLRRVTVELEAGGTAPADVYFPDPGLWQTGAPWDLAAWQADWGALSLRAAEEVMAYRGRLTPAEVAARFRPIRIRAAAWVAAQNRPEDPDHDLTRDVVVHEHKRAYVNFFAMEEMDLQFRRYDGSLSPVVNRGAALVGQAAVVLPYDPRRDAVLLIEQFRAATYIAGNRRPWMWEPVAGLIDPGETPEQAAHREAMEEAGLTIDQLETVTRVYPSSGASGEFLHIFVGVCDFENIAGGGGLESENEDIRSQIIPYNDLMRGVDDHSYQDMPLVTAALWLSRHRERLRQGEPD</sequence>